<protein>
    <submittedName>
        <fullName evidence="7">Pyridoxamine 5'-phosphate oxidase</fullName>
        <ecNumber evidence="7">1.4.3.5</ecNumber>
    </submittedName>
</protein>
<keyword evidence="3" id="KW-0288">FMN</keyword>
<proteinExistence type="inferred from homology"/>
<organism evidence="7">
    <name type="scientific">hydrothermal vent metagenome</name>
    <dbReference type="NCBI Taxonomy" id="652676"/>
    <lineage>
        <taxon>unclassified sequences</taxon>
        <taxon>metagenomes</taxon>
        <taxon>ecological metagenomes</taxon>
    </lineage>
</organism>
<dbReference type="InterPro" id="IPR019576">
    <property type="entry name" value="Pyridoxamine_oxidase_dimer_C"/>
</dbReference>
<dbReference type="InterPro" id="IPR012349">
    <property type="entry name" value="Split_barrel_FMN-bd"/>
</dbReference>
<dbReference type="PANTHER" id="PTHR10851">
    <property type="entry name" value="PYRIDOXINE-5-PHOSPHATE OXIDASE"/>
    <property type="match status" value="1"/>
</dbReference>
<evidence type="ECO:0000259" key="6">
    <source>
        <dbReference type="Pfam" id="PF10590"/>
    </source>
</evidence>
<dbReference type="GO" id="GO:0010181">
    <property type="term" value="F:FMN binding"/>
    <property type="evidence" value="ECO:0007669"/>
    <property type="project" value="InterPro"/>
</dbReference>
<dbReference type="NCBIfam" id="TIGR00558">
    <property type="entry name" value="pdxH"/>
    <property type="match status" value="1"/>
</dbReference>
<gene>
    <name evidence="7" type="ORF">MNB_SUP05-12-1024</name>
</gene>
<dbReference type="EMBL" id="FPHT01000123">
    <property type="protein sequence ID" value="SFV80675.1"/>
    <property type="molecule type" value="Genomic_DNA"/>
</dbReference>
<dbReference type="Pfam" id="PF01243">
    <property type="entry name" value="PNPOx_N"/>
    <property type="match status" value="1"/>
</dbReference>
<keyword evidence="4 7" id="KW-0560">Oxidoreductase</keyword>
<dbReference type="PANTHER" id="PTHR10851:SF0">
    <property type="entry name" value="PYRIDOXINE-5'-PHOSPHATE OXIDASE"/>
    <property type="match status" value="1"/>
</dbReference>
<dbReference type="SUPFAM" id="SSF50475">
    <property type="entry name" value="FMN-binding split barrel"/>
    <property type="match status" value="1"/>
</dbReference>
<keyword evidence="2" id="KW-0285">Flavoprotein</keyword>
<dbReference type="Gene3D" id="2.30.110.10">
    <property type="entry name" value="Electron Transport, Fmn-binding Protein, Chain A"/>
    <property type="match status" value="1"/>
</dbReference>
<dbReference type="AlphaFoldDB" id="A0A1W1DH67"/>
<dbReference type="GO" id="GO:0004733">
    <property type="term" value="F:pyridoxamine phosphate oxidase activity"/>
    <property type="evidence" value="ECO:0007669"/>
    <property type="project" value="UniProtKB-EC"/>
</dbReference>
<dbReference type="GO" id="GO:0008615">
    <property type="term" value="P:pyridoxine biosynthetic process"/>
    <property type="evidence" value="ECO:0007669"/>
    <property type="project" value="InterPro"/>
</dbReference>
<name>A0A1W1DH67_9ZZZZ</name>
<dbReference type="PIRSF" id="PIRSF000190">
    <property type="entry name" value="Pyd_amn-ph_oxd"/>
    <property type="match status" value="1"/>
</dbReference>
<dbReference type="EC" id="1.4.3.5" evidence="7"/>
<dbReference type="HAMAP" id="MF_01629">
    <property type="entry name" value="PdxH"/>
    <property type="match status" value="1"/>
</dbReference>
<sequence>MGVDLIKLRREFTSGGLTRTELNNNPFDQFETWIEQATQAELTLPNAMSLATSDADEISIRTVLLKSFDEQGFVFFTNYNSKKSKQIQDNPKAALLFPWLDLERQVKISGVVEKISTLESVKYFASRPKDSQLGAWASSQSSQLSSRQVLLSQFESMKAKFIKGKVPLPDFWGGYRVVPHTIEFWQGRENRLHDRFVYKKEQDEWLISRLAP</sequence>
<dbReference type="NCBIfam" id="NF004231">
    <property type="entry name" value="PRK05679.1"/>
    <property type="match status" value="1"/>
</dbReference>
<dbReference type="PROSITE" id="PS01064">
    <property type="entry name" value="PYRIDOX_OXIDASE"/>
    <property type="match status" value="1"/>
</dbReference>
<evidence type="ECO:0000313" key="7">
    <source>
        <dbReference type="EMBL" id="SFV80675.1"/>
    </source>
</evidence>
<evidence type="ECO:0000256" key="3">
    <source>
        <dbReference type="ARBA" id="ARBA00022643"/>
    </source>
</evidence>
<accession>A0A1W1DH67</accession>
<dbReference type="InterPro" id="IPR000659">
    <property type="entry name" value="Pyridox_Oxase"/>
</dbReference>
<dbReference type="Pfam" id="PF10590">
    <property type="entry name" value="PNP_phzG_C"/>
    <property type="match status" value="1"/>
</dbReference>
<evidence type="ECO:0000256" key="2">
    <source>
        <dbReference type="ARBA" id="ARBA00022630"/>
    </source>
</evidence>
<evidence type="ECO:0000256" key="4">
    <source>
        <dbReference type="ARBA" id="ARBA00023002"/>
    </source>
</evidence>
<comment type="cofactor">
    <cofactor evidence="1">
        <name>FMN</name>
        <dbReference type="ChEBI" id="CHEBI:58210"/>
    </cofactor>
</comment>
<feature type="domain" description="Pyridoxine 5'-phosphate oxidase dimerisation C-terminal" evidence="6">
    <location>
        <begin position="172"/>
        <end position="212"/>
    </location>
</feature>
<evidence type="ECO:0000259" key="5">
    <source>
        <dbReference type="Pfam" id="PF01243"/>
    </source>
</evidence>
<feature type="domain" description="Pyridoxamine 5'-phosphate oxidase N-terminal" evidence="5">
    <location>
        <begin position="35"/>
        <end position="157"/>
    </location>
</feature>
<dbReference type="InterPro" id="IPR011576">
    <property type="entry name" value="Pyridox_Oxase_N"/>
</dbReference>
<dbReference type="InterPro" id="IPR019740">
    <property type="entry name" value="Pyridox_Oxase_CS"/>
</dbReference>
<reference evidence="7" key="1">
    <citation type="submission" date="2016-10" db="EMBL/GenBank/DDBJ databases">
        <authorList>
            <person name="de Groot N.N."/>
        </authorList>
    </citation>
    <scope>NUCLEOTIDE SEQUENCE</scope>
</reference>
<evidence type="ECO:0000256" key="1">
    <source>
        <dbReference type="ARBA" id="ARBA00001917"/>
    </source>
</evidence>